<feature type="domain" description="GFO/IDH/MocA-like oxidoreductase" evidence="2">
    <location>
        <begin position="131"/>
        <end position="251"/>
    </location>
</feature>
<dbReference type="SUPFAM" id="SSF51735">
    <property type="entry name" value="NAD(P)-binding Rossmann-fold domains"/>
    <property type="match status" value="1"/>
</dbReference>
<dbReference type="AlphaFoldDB" id="A0A7C4TX37"/>
<dbReference type="PANTHER" id="PTHR43249">
    <property type="entry name" value="UDP-N-ACETYL-2-AMINO-2-DEOXY-D-GLUCURONATE OXIDASE"/>
    <property type="match status" value="1"/>
</dbReference>
<sequence>MIKVGFIGAGRITTAHLNALKELKEIFLPVAVADPAEDNAKNIAKDFGIPNTYIDYKEMLDSERLDLVVVAAPNGLHYRISRDALEREINVLVEKPLSLSYKESKSLVDIADSKKLFIGVVLQKRLLPLYKNLKSAVCGEKFGKIFLIHLSLRWSRSKEYFANSWRGTRDMDGGLIFNQAIHDIDILDHLFSIREIFAYGGTFVHQIETEDNIVGVFKTKIGAIGSFEFTISLNEKNMGEVIEVFGEKGRFIYGTGEYEKLTTIPDFLNLSDNDISKSKEPTLNGTGHKFVYEEVAKAIKNGDESPISGKNVLHSIKVSEGILNSIITNERVVLEEEI</sequence>
<dbReference type="EMBL" id="DTHV01000038">
    <property type="protein sequence ID" value="HGW60070.1"/>
    <property type="molecule type" value="Genomic_DNA"/>
</dbReference>
<evidence type="ECO:0000313" key="3">
    <source>
        <dbReference type="EMBL" id="HGW60070.1"/>
    </source>
</evidence>
<dbReference type="InterPro" id="IPR052515">
    <property type="entry name" value="Gfo/Idh/MocA_Oxidoreductase"/>
</dbReference>
<dbReference type="Pfam" id="PF22725">
    <property type="entry name" value="GFO_IDH_MocA_C3"/>
    <property type="match status" value="1"/>
</dbReference>
<dbReference type="PANTHER" id="PTHR43249:SF1">
    <property type="entry name" value="D-GLUCOSIDE 3-DEHYDROGENASE"/>
    <property type="match status" value="1"/>
</dbReference>
<name>A0A7C4TX37_9BACT</name>
<protein>
    <submittedName>
        <fullName evidence="3">Gfo/Idh/MocA family oxidoreductase</fullName>
    </submittedName>
</protein>
<accession>A0A7C4TX37</accession>
<dbReference type="InterPro" id="IPR036291">
    <property type="entry name" value="NAD(P)-bd_dom_sf"/>
</dbReference>
<gene>
    <name evidence="3" type="ORF">ENV82_01330</name>
</gene>
<organism evidence="3">
    <name type="scientific">Caldisericum exile</name>
    <dbReference type="NCBI Taxonomy" id="693075"/>
    <lineage>
        <taxon>Bacteria</taxon>
        <taxon>Pseudomonadati</taxon>
        <taxon>Caldisericota/Cryosericota group</taxon>
        <taxon>Caldisericota</taxon>
        <taxon>Caldisericia</taxon>
        <taxon>Caldisericales</taxon>
        <taxon>Caldisericaceae</taxon>
        <taxon>Caldisericum</taxon>
    </lineage>
</organism>
<dbReference type="Gene3D" id="3.40.50.720">
    <property type="entry name" value="NAD(P)-binding Rossmann-like Domain"/>
    <property type="match status" value="1"/>
</dbReference>
<comment type="caution">
    <text evidence="3">The sequence shown here is derived from an EMBL/GenBank/DDBJ whole genome shotgun (WGS) entry which is preliminary data.</text>
</comment>
<feature type="domain" description="Gfo/Idh/MocA-like oxidoreductase N-terminal" evidence="1">
    <location>
        <begin position="2"/>
        <end position="118"/>
    </location>
</feature>
<evidence type="ECO:0000259" key="2">
    <source>
        <dbReference type="Pfam" id="PF22725"/>
    </source>
</evidence>
<proteinExistence type="predicted"/>
<dbReference type="Gene3D" id="3.30.360.10">
    <property type="entry name" value="Dihydrodipicolinate Reductase, domain 2"/>
    <property type="match status" value="1"/>
</dbReference>
<reference evidence="3" key="1">
    <citation type="journal article" date="2020" name="mSystems">
        <title>Genome- and Community-Level Interaction Insights into Carbon Utilization and Element Cycling Functions of Hydrothermarchaeota in Hydrothermal Sediment.</title>
        <authorList>
            <person name="Zhou Z."/>
            <person name="Liu Y."/>
            <person name="Xu W."/>
            <person name="Pan J."/>
            <person name="Luo Z.H."/>
            <person name="Li M."/>
        </authorList>
    </citation>
    <scope>NUCLEOTIDE SEQUENCE [LARGE SCALE GENOMIC DNA]</scope>
    <source>
        <strain evidence="3">SpSt-794</strain>
    </source>
</reference>
<dbReference type="SUPFAM" id="SSF55347">
    <property type="entry name" value="Glyceraldehyde-3-phosphate dehydrogenase-like, C-terminal domain"/>
    <property type="match status" value="1"/>
</dbReference>
<dbReference type="Pfam" id="PF01408">
    <property type="entry name" value="GFO_IDH_MocA"/>
    <property type="match status" value="1"/>
</dbReference>
<dbReference type="InterPro" id="IPR055170">
    <property type="entry name" value="GFO_IDH_MocA-like_dom"/>
</dbReference>
<evidence type="ECO:0000259" key="1">
    <source>
        <dbReference type="Pfam" id="PF01408"/>
    </source>
</evidence>
<dbReference type="GO" id="GO:0000166">
    <property type="term" value="F:nucleotide binding"/>
    <property type="evidence" value="ECO:0007669"/>
    <property type="project" value="InterPro"/>
</dbReference>
<dbReference type="InterPro" id="IPR000683">
    <property type="entry name" value="Gfo/Idh/MocA-like_OxRdtase_N"/>
</dbReference>